<accession>S5VZU6</accession>
<evidence type="ECO:0000313" key="2">
    <source>
        <dbReference type="Proteomes" id="UP000015545"/>
    </source>
</evidence>
<sequence length="168" mass="18919">MSTDVIYPMLTQPHPKGLFAGIELPKADNILISVSGGRHNMVPIRVTRDGNLHYAVFSAPQTMPVTDLVFRVQGSPHERCEGEGKIAKFAMAIRAIADSTGHHTSIRHMKQAEGVPYLFVVLRFYFNRDFECKEHPEFQLGEPTRPYRCPFCNAMLISGMPHIEADHD</sequence>
<organism evidence="1 2">
    <name type="scientific">Pseudomonas phage PaBG</name>
    <dbReference type="NCBI Taxonomy" id="1335230"/>
    <lineage>
        <taxon>Viruses</taxon>
        <taxon>Duplodnaviria</taxon>
        <taxon>Heunggongvirae</taxon>
        <taxon>Uroviricota</taxon>
        <taxon>Caudoviricetes</taxon>
        <taxon>Baikalvirus</taxon>
        <taxon>Baikalvirus PaBG</taxon>
    </lineage>
</organism>
<name>S5VZU6_9CAUD</name>
<dbReference type="EMBL" id="KF147891">
    <property type="protein sequence ID" value="AGS82180.1"/>
    <property type="molecule type" value="Genomic_DNA"/>
</dbReference>
<dbReference type="RefSeq" id="YP_008433627.1">
    <property type="nucleotide sequence ID" value="NC_022096.1"/>
</dbReference>
<keyword evidence="2" id="KW-1185">Reference proteome</keyword>
<gene>
    <name evidence="1" type="ORF">PaBG_00297</name>
</gene>
<dbReference type="KEGG" id="vg:16574982"/>
<reference evidence="1 2" key="1">
    <citation type="journal article" date="2014" name="Genome Announc.">
        <title>Complete Genome Sequence of the Novel Giant Pseudomonas Phage PaBG.</title>
        <authorList>
            <person name="Sykilinda N.N."/>
            <person name="Bondar A.A."/>
            <person name="Gorshkova A.S."/>
            <person name="Kurochkina L.P."/>
            <person name="Kulikov E.E."/>
            <person name="Shneider M.M."/>
            <person name="Kadykov V.A."/>
            <person name="Solovjeva N.V."/>
            <person name="Kabilov M.R."/>
            <person name="Mesyanzhinov V.V."/>
            <person name="Vlassov V.V."/>
            <person name="Drukker V.V."/>
            <person name="Miroshnikov K.A."/>
        </authorList>
    </citation>
    <scope>NUCLEOTIDE SEQUENCE [LARGE SCALE GENOMIC DNA]</scope>
</reference>
<protein>
    <submittedName>
        <fullName evidence="1">Uncharacterized protein</fullName>
    </submittedName>
</protein>
<proteinExistence type="predicted"/>
<evidence type="ECO:0000313" key="1">
    <source>
        <dbReference type="EMBL" id="AGS82180.1"/>
    </source>
</evidence>
<dbReference type="Proteomes" id="UP000015545">
    <property type="component" value="Segment"/>
</dbReference>